<sequence length="398" mass="44870">MPAYPRARQDHATTTSGGGNTSTRSPNDRLQPFREPTNSHINTNAVASSSRHIYNTAGEHQLSPVTPAVTGIVYPTEEVDYSDQDVEPREAAYPVINATNRHHQRYTPTTNGHNGNYYDHNRGNNNNSSNHRYNSTTSTLNTNRAQQNYSQTPHGNNMAGSSQDENSSDQAGGETRGEDTSLDQIWDVIREKKARKMAKERAKVESLEEITGELALSDHPLHPTIDPLTMSNGHQQRPQPQQQHSTTAYQQAVGNSGETVSVPVPISHDLSPQAATQEPSHKPIRRRKSIVSFRESRDGRSINATIELPPEVKKQDIHISFNAKRLVISWMVIDLTEWEEDDGRIVRERVEQIFQRTLPVGEGTKYEEVKSFMIKNKLILRYPNMRCIRVEPRHSDDS</sequence>
<dbReference type="InterPro" id="IPR008978">
    <property type="entry name" value="HSP20-like_chaperone"/>
</dbReference>
<dbReference type="Proteomes" id="UP000242287">
    <property type="component" value="Unassembled WGS sequence"/>
</dbReference>
<feature type="compositionally biased region" description="Polar residues" evidence="1">
    <location>
        <begin position="244"/>
        <end position="259"/>
    </location>
</feature>
<evidence type="ECO:0008006" key="4">
    <source>
        <dbReference type="Google" id="ProtNLM"/>
    </source>
</evidence>
<feature type="compositionally biased region" description="Polar residues" evidence="1">
    <location>
        <begin position="136"/>
        <end position="170"/>
    </location>
</feature>
<dbReference type="Gene3D" id="2.60.40.790">
    <property type="match status" value="1"/>
</dbReference>
<feature type="compositionally biased region" description="Low complexity" evidence="1">
    <location>
        <begin position="111"/>
        <end position="135"/>
    </location>
</feature>
<evidence type="ECO:0000313" key="2">
    <source>
        <dbReference type="EMBL" id="PFH53030.1"/>
    </source>
</evidence>
<name>A0A2A9NYK4_9AGAR</name>
<protein>
    <recommendedName>
        <fullName evidence="4">SHSP domain-containing protein</fullName>
    </recommendedName>
</protein>
<dbReference type="EMBL" id="KZ301976">
    <property type="protein sequence ID" value="PFH53030.1"/>
    <property type="molecule type" value="Genomic_DNA"/>
</dbReference>
<feature type="region of interest" description="Disordered" evidence="1">
    <location>
        <begin position="94"/>
        <end position="183"/>
    </location>
</feature>
<dbReference type="STRING" id="703135.A0A2A9NYK4"/>
<dbReference type="AlphaFoldDB" id="A0A2A9NYK4"/>
<evidence type="ECO:0000256" key="1">
    <source>
        <dbReference type="SAM" id="MobiDB-lite"/>
    </source>
</evidence>
<gene>
    <name evidence="2" type="ORF">AMATHDRAFT_55950</name>
</gene>
<dbReference type="CDD" id="cd06464">
    <property type="entry name" value="ACD_sHsps-like"/>
    <property type="match status" value="1"/>
</dbReference>
<dbReference type="OrthoDB" id="1431247at2759"/>
<dbReference type="SUPFAM" id="SSF49764">
    <property type="entry name" value="HSP20-like chaperones"/>
    <property type="match status" value="1"/>
</dbReference>
<feature type="region of interest" description="Disordered" evidence="1">
    <location>
        <begin position="226"/>
        <end position="285"/>
    </location>
</feature>
<accession>A0A2A9NYK4</accession>
<proteinExistence type="predicted"/>
<reference evidence="2 3" key="1">
    <citation type="submission" date="2014-02" db="EMBL/GenBank/DDBJ databases">
        <title>Transposable element dynamics among asymbiotic and ectomycorrhizal Amanita fungi.</title>
        <authorList>
            <consortium name="DOE Joint Genome Institute"/>
            <person name="Hess J."/>
            <person name="Skrede I."/>
            <person name="Wolfe B."/>
            <person name="LaButti K."/>
            <person name="Ohm R.A."/>
            <person name="Grigoriev I.V."/>
            <person name="Pringle A."/>
        </authorList>
    </citation>
    <scope>NUCLEOTIDE SEQUENCE [LARGE SCALE GENOMIC DNA]</scope>
    <source>
        <strain evidence="2 3">SKay4041</strain>
    </source>
</reference>
<feature type="region of interest" description="Disordered" evidence="1">
    <location>
        <begin position="1"/>
        <end position="40"/>
    </location>
</feature>
<organism evidence="2 3">
    <name type="scientific">Amanita thiersii Skay4041</name>
    <dbReference type="NCBI Taxonomy" id="703135"/>
    <lineage>
        <taxon>Eukaryota</taxon>
        <taxon>Fungi</taxon>
        <taxon>Dikarya</taxon>
        <taxon>Basidiomycota</taxon>
        <taxon>Agaricomycotina</taxon>
        <taxon>Agaricomycetes</taxon>
        <taxon>Agaricomycetidae</taxon>
        <taxon>Agaricales</taxon>
        <taxon>Pluteineae</taxon>
        <taxon>Amanitaceae</taxon>
        <taxon>Amanita</taxon>
    </lineage>
</organism>
<evidence type="ECO:0000313" key="3">
    <source>
        <dbReference type="Proteomes" id="UP000242287"/>
    </source>
</evidence>
<keyword evidence="3" id="KW-1185">Reference proteome</keyword>